<dbReference type="RefSeq" id="WP_106196152.1">
    <property type="nucleotide sequence ID" value="NZ_PVTO01000038.1"/>
</dbReference>
<evidence type="ECO:0000313" key="1">
    <source>
        <dbReference type="EMBL" id="PRY74845.1"/>
    </source>
</evidence>
<protein>
    <submittedName>
        <fullName evidence="1">Uncharacterized protein</fullName>
    </submittedName>
</protein>
<dbReference type="Proteomes" id="UP000238205">
    <property type="component" value="Unassembled WGS sequence"/>
</dbReference>
<dbReference type="AlphaFoldDB" id="A0A2T0VU42"/>
<name>A0A2T0VU42_9LACT</name>
<keyword evidence="2" id="KW-1185">Reference proteome</keyword>
<reference evidence="1 2" key="1">
    <citation type="submission" date="2018-03" db="EMBL/GenBank/DDBJ databases">
        <title>Genomic Encyclopedia of Archaeal and Bacterial Type Strains, Phase II (KMG-II): from individual species to whole genera.</title>
        <authorList>
            <person name="Goeker M."/>
        </authorList>
    </citation>
    <scope>NUCLEOTIDE SEQUENCE [LARGE SCALE GENOMIC DNA]</scope>
    <source>
        <strain evidence="1 2">DSM 13175</strain>
    </source>
</reference>
<comment type="caution">
    <text evidence="1">The sequence shown here is derived from an EMBL/GenBank/DDBJ whole genome shotgun (WGS) entry which is preliminary data.</text>
</comment>
<dbReference type="EMBL" id="PVTO01000038">
    <property type="protein sequence ID" value="PRY74845.1"/>
    <property type="molecule type" value="Genomic_DNA"/>
</dbReference>
<evidence type="ECO:0000313" key="2">
    <source>
        <dbReference type="Proteomes" id="UP000238205"/>
    </source>
</evidence>
<proteinExistence type="predicted"/>
<sequence length="231" mass="27314">MTNNLEKQLNSEEITIEEYLQNKWFTIDEALEYLKNKRKYDISKSTFYRHSKNVNLNKEIGSLGKPSTKKEERNKGAGNVHTLYNGAFVEALIPNEHLYNQNEIKSLKLIEKFDEYDIKDWKKNLKDDLDSLLTPYFNTYERDKPYILSEIIEYVSDSIGNYYYSLKGQNKILIRKNLDLEDQVKHLTGQKYGILDSYQQLDYARAEITDQIKIMEKNIIKEIKENMDGVQ</sequence>
<accession>A0A2T0VU42</accession>
<gene>
    <name evidence="1" type="ORF">CLV38_1382</name>
</gene>
<organism evidence="1 2">
    <name type="scientific">Alkalibacterium olivapovliticus</name>
    <dbReference type="NCBI Taxonomy" id="99907"/>
    <lineage>
        <taxon>Bacteria</taxon>
        <taxon>Bacillati</taxon>
        <taxon>Bacillota</taxon>
        <taxon>Bacilli</taxon>
        <taxon>Lactobacillales</taxon>
        <taxon>Carnobacteriaceae</taxon>
        <taxon>Alkalibacterium</taxon>
    </lineage>
</organism>